<dbReference type="AlphaFoldDB" id="A0A1F7W7M4"/>
<dbReference type="GO" id="GO:0006313">
    <property type="term" value="P:DNA transposition"/>
    <property type="evidence" value="ECO:0007669"/>
    <property type="project" value="InterPro"/>
</dbReference>
<dbReference type="GO" id="GO:0003677">
    <property type="term" value="F:DNA binding"/>
    <property type="evidence" value="ECO:0007669"/>
    <property type="project" value="UniProtKB-KW"/>
</dbReference>
<evidence type="ECO:0000256" key="5">
    <source>
        <dbReference type="ARBA" id="ARBA00023172"/>
    </source>
</evidence>
<reference evidence="6 7" key="1">
    <citation type="journal article" date="2016" name="Nat. Commun.">
        <title>Thousands of microbial genomes shed light on interconnected biogeochemical processes in an aquifer system.</title>
        <authorList>
            <person name="Anantharaman K."/>
            <person name="Brown C.T."/>
            <person name="Hug L.A."/>
            <person name="Sharon I."/>
            <person name="Castelle C.J."/>
            <person name="Probst A.J."/>
            <person name="Thomas B.C."/>
            <person name="Singh A."/>
            <person name="Wilkins M.J."/>
            <person name="Karaoz U."/>
            <person name="Brodie E.L."/>
            <person name="Williams K.H."/>
            <person name="Hubbard S.S."/>
            <person name="Banfield J.F."/>
        </authorList>
    </citation>
    <scope>NUCLEOTIDE SEQUENCE [LARGE SCALE GENOMIC DNA]</scope>
</reference>
<evidence type="ECO:0000256" key="3">
    <source>
        <dbReference type="ARBA" id="ARBA00022578"/>
    </source>
</evidence>
<dbReference type="EMBL" id="MGFE01000016">
    <property type="protein sequence ID" value="OGL98779.1"/>
    <property type="molecule type" value="Genomic_DNA"/>
</dbReference>
<evidence type="ECO:0000313" key="7">
    <source>
        <dbReference type="Proteomes" id="UP000176501"/>
    </source>
</evidence>
<dbReference type="InterPro" id="IPR001207">
    <property type="entry name" value="Transposase_mutator"/>
</dbReference>
<evidence type="ECO:0000256" key="4">
    <source>
        <dbReference type="ARBA" id="ARBA00023125"/>
    </source>
</evidence>
<comment type="similarity">
    <text evidence="2">Belongs to the transposase mutator family.</text>
</comment>
<organism evidence="6 7">
    <name type="scientific">Candidatus Uhrbacteria bacterium RIFOXYB2_FULL_57_15</name>
    <dbReference type="NCBI Taxonomy" id="1802422"/>
    <lineage>
        <taxon>Bacteria</taxon>
        <taxon>Candidatus Uhriibacteriota</taxon>
    </lineage>
</organism>
<dbReference type="Pfam" id="PF00872">
    <property type="entry name" value="Transposase_mut"/>
    <property type="match status" value="1"/>
</dbReference>
<accession>A0A1F7W7M4</accession>
<comment type="caution">
    <text evidence="6">The sequence shown here is derived from an EMBL/GenBank/DDBJ whole genome shotgun (WGS) entry which is preliminary data.</text>
</comment>
<evidence type="ECO:0000313" key="6">
    <source>
        <dbReference type="EMBL" id="OGL98779.1"/>
    </source>
</evidence>
<sequence>MQRWGTHPSGTKRWRCPECGKNAVRKRKDNQVRARLFSFVRWLNGKSTLTEVASEKGVSVQSVSAWFCAFWQNPPKPQLVPNPRVLVLDATSVVPRRCMLLIAGDGIRRHPVSWAPTSRECHASWLDFLRNLMWHDTEPDVVVCDGQRGLLNAIHDVWPKARIQRCLVHVVRQASLWLTQNPKTLAGLHLLSLVRGLPYVRTKRQKRRWIRAFHSWERKHDAFLKDRTYGPSGRWWYTHRKLRGGVTMELEQRVWSYVAVMLRQGH</sequence>
<dbReference type="Proteomes" id="UP000176501">
    <property type="component" value="Unassembled WGS sequence"/>
</dbReference>
<comment type="function">
    <text evidence="1">Required for the transposition of the insertion element.</text>
</comment>
<evidence type="ECO:0000256" key="2">
    <source>
        <dbReference type="ARBA" id="ARBA00010961"/>
    </source>
</evidence>
<keyword evidence="5" id="KW-0233">DNA recombination</keyword>
<keyword evidence="4" id="KW-0238">DNA-binding</keyword>
<dbReference type="GO" id="GO:0004803">
    <property type="term" value="F:transposase activity"/>
    <property type="evidence" value="ECO:0007669"/>
    <property type="project" value="InterPro"/>
</dbReference>
<name>A0A1F7W7M4_9BACT</name>
<keyword evidence="3" id="KW-0815">Transposition</keyword>
<proteinExistence type="inferred from homology"/>
<evidence type="ECO:0008006" key="8">
    <source>
        <dbReference type="Google" id="ProtNLM"/>
    </source>
</evidence>
<protein>
    <recommendedName>
        <fullName evidence="8">Mutator family transposase</fullName>
    </recommendedName>
</protein>
<evidence type="ECO:0000256" key="1">
    <source>
        <dbReference type="ARBA" id="ARBA00002190"/>
    </source>
</evidence>
<dbReference type="PROSITE" id="PS01007">
    <property type="entry name" value="TRANSPOSASE_MUTATOR"/>
    <property type="match status" value="1"/>
</dbReference>
<gene>
    <name evidence="6" type="ORF">A2304_01210</name>
</gene>